<evidence type="ECO:0000313" key="2">
    <source>
        <dbReference type="Proteomes" id="UP001066276"/>
    </source>
</evidence>
<feature type="non-terminal residue" evidence="1">
    <location>
        <position position="52"/>
    </location>
</feature>
<accession>A0AAV7WRJ5</accession>
<name>A0AAV7WRJ5_PLEWA</name>
<dbReference type="Proteomes" id="UP001066276">
    <property type="component" value="Chromosome 1_1"/>
</dbReference>
<protein>
    <submittedName>
        <fullName evidence="1">Uncharacterized protein</fullName>
    </submittedName>
</protein>
<keyword evidence="2" id="KW-1185">Reference proteome</keyword>
<comment type="caution">
    <text evidence="1">The sequence shown here is derived from an EMBL/GenBank/DDBJ whole genome shotgun (WGS) entry which is preliminary data.</text>
</comment>
<sequence>KVQKELGRRLCQPTLPLLRALLTQPHRGPPAHVLLQEEIQLEGEKWQQRRAV</sequence>
<reference evidence="1" key="1">
    <citation type="journal article" date="2022" name="bioRxiv">
        <title>Sequencing and chromosome-scale assembly of the giantPleurodeles waltlgenome.</title>
        <authorList>
            <person name="Brown T."/>
            <person name="Elewa A."/>
            <person name="Iarovenko S."/>
            <person name="Subramanian E."/>
            <person name="Araus A.J."/>
            <person name="Petzold A."/>
            <person name="Susuki M."/>
            <person name="Suzuki K.-i.T."/>
            <person name="Hayashi T."/>
            <person name="Toyoda A."/>
            <person name="Oliveira C."/>
            <person name="Osipova E."/>
            <person name="Leigh N.D."/>
            <person name="Simon A."/>
            <person name="Yun M.H."/>
        </authorList>
    </citation>
    <scope>NUCLEOTIDE SEQUENCE</scope>
    <source>
        <strain evidence="1">20211129_DDA</strain>
        <tissue evidence="1">Liver</tissue>
    </source>
</reference>
<evidence type="ECO:0000313" key="1">
    <source>
        <dbReference type="EMBL" id="KAJ1214554.1"/>
    </source>
</evidence>
<organism evidence="1 2">
    <name type="scientific">Pleurodeles waltl</name>
    <name type="common">Iberian ribbed newt</name>
    <dbReference type="NCBI Taxonomy" id="8319"/>
    <lineage>
        <taxon>Eukaryota</taxon>
        <taxon>Metazoa</taxon>
        <taxon>Chordata</taxon>
        <taxon>Craniata</taxon>
        <taxon>Vertebrata</taxon>
        <taxon>Euteleostomi</taxon>
        <taxon>Amphibia</taxon>
        <taxon>Batrachia</taxon>
        <taxon>Caudata</taxon>
        <taxon>Salamandroidea</taxon>
        <taxon>Salamandridae</taxon>
        <taxon>Pleurodelinae</taxon>
        <taxon>Pleurodeles</taxon>
    </lineage>
</organism>
<dbReference type="AlphaFoldDB" id="A0AAV7WRJ5"/>
<proteinExistence type="predicted"/>
<feature type="non-terminal residue" evidence="1">
    <location>
        <position position="1"/>
    </location>
</feature>
<dbReference type="EMBL" id="JANPWB010000001">
    <property type="protein sequence ID" value="KAJ1214554.1"/>
    <property type="molecule type" value="Genomic_DNA"/>
</dbReference>
<gene>
    <name evidence="1" type="ORF">NDU88_002172</name>
</gene>